<dbReference type="KEGG" id="chk:D4L85_17155"/>
<accession>A0A385SMH0</accession>
<dbReference type="Pfam" id="PF19919">
    <property type="entry name" value="bpX3"/>
    <property type="match status" value="1"/>
</dbReference>
<proteinExistence type="predicted"/>
<dbReference type="AlphaFoldDB" id="A0A385SMH0"/>
<keyword evidence="3" id="KW-1185">Reference proteome</keyword>
<dbReference type="InterPro" id="IPR011990">
    <property type="entry name" value="TPR-like_helical_dom_sf"/>
</dbReference>
<organism evidence="2 3">
    <name type="scientific">Chryseolinea soli</name>
    <dbReference type="NCBI Taxonomy" id="2321403"/>
    <lineage>
        <taxon>Bacteria</taxon>
        <taxon>Pseudomonadati</taxon>
        <taxon>Bacteroidota</taxon>
        <taxon>Cytophagia</taxon>
        <taxon>Cytophagales</taxon>
        <taxon>Fulvivirgaceae</taxon>
        <taxon>Chryseolinea</taxon>
    </lineage>
</organism>
<evidence type="ECO:0000313" key="3">
    <source>
        <dbReference type="Proteomes" id="UP000266183"/>
    </source>
</evidence>
<evidence type="ECO:0000259" key="1">
    <source>
        <dbReference type="Pfam" id="PF19919"/>
    </source>
</evidence>
<gene>
    <name evidence="2" type="ORF">D4L85_17155</name>
</gene>
<evidence type="ECO:0000313" key="2">
    <source>
        <dbReference type="EMBL" id="AYB32194.1"/>
    </source>
</evidence>
<dbReference type="SUPFAM" id="SSF48452">
    <property type="entry name" value="TPR-like"/>
    <property type="match status" value="1"/>
</dbReference>
<dbReference type="OrthoDB" id="1235043at2"/>
<dbReference type="EMBL" id="CP032382">
    <property type="protein sequence ID" value="AYB32194.1"/>
    <property type="molecule type" value="Genomic_DNA"/>
</dbReference>
<dbReference type="RefSeq" id="WP_119755453.1">
    <property type="nucleotide sequence ID" value="NZ_CP032382.1"/>
</dbReference>
<feature type="domain" description="MoxR-vWA-beta-propeller ternary system" evidence="1">
    <location>
        <begin position="2"/>
        <end position="171"/>
    </location>
</feature>
<dbReference type="Gene3D" id="1.25.40.10">
    <property type="entry name" value="Tetratricopeptide repeat domain"/>
    <property type="match status" value="1"/>
</dbReference>
<protein>
    <recommendedName>
        <fullName evidence="1">MoxR-vWA-beta-propeller ternary system domain-containing protein</fullName>
    </recommendedName>
</protein>
<name>A0A385SMH0_9BACT</name>
<dbReference type="Proteomes" id="UP000266183">
    <property type="component" value="Chromosome"/>
</dbReference>
<sequence length="574" mass="65557">MELKIIPYDKNTYPLSAILIRGASAITWVKALQALQLVLTNIQVYPIPNVTPNVLWGCLAVTNGPLDKTQAGRHELCQVVTPNLFIPEKSALFPAMTEGEMEKMFSSGRHIIHPDFGLVELTEEVDFNTLVAGFTQQEVIVTKPAPSTFIPQTIRSFHIQTPPPEEVLKNLTENIFPKKENMQNKPLSLFEKLKLQFYRTLFTKTKGEGNTPASVKPTSWGSRLAGIMEKLFPSKNRFDKLLMDFEDLEKRNQKHVERLMDMLKNDPEEALKYAIPLDEHGAGRGSQEPARFDFARRWFDFSLTGDHHRSGGGGTVSIGDHFHLLQKQYRETAEALVKKNEHQKAAFVYLKLLKNPLQAAETLEAGKYYAEAATIFLKQCNNKQRAAQCYEKGNMTMDAIELYKELSDHEKVGDLYMTVSNRTEAFVHYQKVADNFVKLDQYVKASLFYKHKMDDPTAGQSMLRKGWDSNKDAVNCLNNYFANIDDVEQLEKEIKAVSVESVTDQNRESFLTVLQHEYKKQKQLREPLTELAYELVATHIAINPSIVSRLNEFNPENKELFKDTLRFKLNAKKT</sequence>
<dbReference type="InterPro" id="IPR045551">
    <property type="entry name" value="bpX3"/>
</dbReference>
<reference evidence="3" key="1">
    <citation type="submission" date="2018-09" db="EMBL/GenBank/DDBJ databases">
        <title>Chryseolinea sp. KIS68-18 isolated from soil.</title>
        <authorList>
            <person name="Weon H.-Y."/>
            <person name="Kwon S.-W."/>
            <person name="Lee S.A."/>
        </authorList>
    </citation>
    <scope>NUCLEOTIDE SEQUENCE [LARGE SCALE GENOMIC DNA]</scope>
    <source>
        <strain evidence="3">KIS68-18</strain>
    </source>
</reference>